<dbReference type="Proteomes" id="UP000190449">
    <property type="component" value="Unassembled WGS sequence"/>
</dbReference>
<accession>A0A1T4KUT6</accession>
<evidence type="ECO:0000259" key="1">
    <source>
        <dbReference type="Pfam" id="PF09603"/>
    </source>
</evidence>
<protein>
    <submittedName>
        <fullName evidence="2">Major paralogous domain-containing protein</fullName>
    </submittedName>
</protein>
<reference evidence="2 3" key="1">
    <citation type="submission" date="2017-02" db="EMBL/GenBank/DDBJ databases">
        <authorList>
            <person name="Peterson S.W."/>
        </authorList>
    </citation>
    <scope>NUCLEOTIDE SEQUENCE [LARGE SCALE GENOMIC DNA]</scope>
    <source>
        <strain evidence="2 3">ATCC 43854</strain>
    </source>
</reference>
<dbReference type="InterPro" id="IPR011871">
    <property type="entry name" value="Fib_succ_major"/>
</dbReference>
<sequence length="232" mass="26643">MNSTTVSRFLLENKTIIAMAMICSFVIILNACTTDADEGIDAASVCPSEGTNIYGMPNRGTFVDERDGQEYQYTTIGDQVWMAQSLSYEAAGSFCYDSLPENCEKYGRLYGGEYIKQLCPTGWRMPMVSDYKELMVDVDNKRDVLYAGYWENIKDTVNLNECGMALRAGGFAYLNEFREKNQTVSFWTGEIDSNYDNNDYFFTFYVEYGGYMHASNSHWIETMKYYIRCIKE</sequence>
<evidence type="ECO:0000313" key="3">
    <source>
        <dbReference type="Proteomes" id="UP000190449"/>
    </source>
</evidence>
<proteinExistence type="predicted"/>
<name>A0A1T4KUT6_9BACT</name>
<dbReference type="Pfam" id="PF09603">
    <property type="entry name" value="Fib_succ_major"/>
    <property type="match status" value="1"/>
</dbReference>
<feature type="domain" description="Fibrobacter succinogenes major paralogous" evidence="1">
    <location>
        <begin position="76"/>
        <end position="231"/>
    </location>
</feature>
<dbReference type="EMBL" id="FUWU01000007">
    <property type="protein sequence ID" value="SJZ46205.1"/>
    <property type="molecule type" value="Genomic_DNA"/>
</dbReference>
<dbReference type="RefSeq" id="WP_078775763.1">
    <property type="nucleotide sequence ID" value="NZ_FUWU01000007.1"/>
</dbReference>
<dbReference type="STRING" id="28122.SAMN02745108_00652"/>
<organism evidence="2 3">
    <name type="scientific">Fibrobacter intestinalis</name>
    <dbReference type="NCBI Taxonomy" id="28122"/>
    <lineage>
        <taxon>Bacteria</taxon>
        <taxon>Pseudomonadati</taxon>
        <taxon>Fibrobacterota</taxon>
        <taxon>Fibrobacteria</taxon>
        <taxon>Fibrobacterales</taxon>
        <taxon>Fibrobacteraceae</taxon>
        <taxon>Fibrobacter</taxon>
    </lineage>
</organism>
<dbReference type="AlphaFoldDB" id="A0A1T4KUT6"/>
<dbReference type="NCBIfam" id="TIGR02145">
    <property type="entry name" value="Fib_succ_major"/>
    <property type="match status" value="1"/>
</dbReference>
<gene>
    <name evidence="2" type="ORF">SAMN02745108_00652</name>
</gene>
<evidence type="ECO:0000313" key="2">
    <source>
        <dbReference type="EMBL" id="SJZ46205.1"/>
    </source>
</evidence>